<keyword evidence="2" id="KW-1185">Reference proteome</keyword>
<reference evidence="1 2" key="1">
    <citation type="journal article" date="2013" name="Nat. Commun.">
        <title>Genome sequence and functional genomic analysis of the oil-degrading bacterium Oleispira antarctica.</title>
        <authorList>
            <person name="Kube M."/>
            <person name="Chernikova T.N."/>
            <person name="Al-Ramahi Y."/>
            <person name="Beloqui A."/>
            <person name="Lopez-Cortez N."/>
            <person name="Guazzaroni M.E."/>
            <person name="Heipieper H.J."/>
            <person name="Klages S."/>
            <person name="Kotsyurbenko O.R."/>
            <person name="Langer I."/>
            <person name="Nechitaylo T.Y."/>
            <person name="Lunsdorf H."/>
            <person name="Fernandez M."/>
            <person name="Juarez S."/>
            <person name="Ciordia S."/>
            <person name="Singer A."/>
            <person name="Kagan O."/>
            <person name="Egorova O."/>
            <person name="Petit P.A."/>
            <person name="Stogios P."/>
            <person name="Kim Y."/>
            <person name="Tchigvintsev A."/>
            <person name="Flick R."/>
            <person name="Denaro R."/>
            <person name="Genovese M."/>
            <person name="Albar J.P."/>
            <person name="Reva O.N."/>
            <person name="Martinez-Gomariz M."/>
            <person name="Tran H."/>
            <person name="Ferrer M."/>
            <person name="Savchenko A."/>
            <person name="Yakunin A.F."/>
            <person name="Yakimov M.M."/>
            <person name="Golyshina O.V."/>
            <person name="Reinhardt R."/>
            <person name="Golyshin P.N."/>
        </authorList>
    </citation>
    <scope>NUCLEOTIDE SEQUENCE [LARGE SCALE GENOMIC DNA]</scope>
</reference>
<accession>R4YU24</accession>
<dbReference type="STRING" id="698738.OLEAN_C33020"/>
<dbReference type="Proteomes" id="UP000032749">
    <property type="component" value="Chromosome"/>
</dbReference>
<proteinExistence type="predicted"/>
<protein>
    <submittedName>
        <fullName evidence="1">Uncharacterized protein</fullName>
    </submittedName>
</protein>
<dbReference type="HOGENOM" id="CLU_2881437_0_0_6"/>
<dbReference type="AlphaFoldDB" id="R4YU24"/>
<dbReference type="EMBL" id="FO203512">
    <property type="protein sequence ID" value="CCK77478.1"/>
    <property type="molecule type" value="Genomic_DNA"/>
</dbReference>
<evidence type="ECO:0000313" key="1">
    <source>
        <dbReference type="EMBL" id="CCK77478.1"/>
    </source>
</evidence>
<organism evidence="1 2">
    <name type="scientific">Oleispira antarctica RB-8</name>
    <dbReference type="NCBI Taxonomy" id="698738"/>
    <lineage>
        <taxon>Bacteria</taxon>
        <taxon>Pseudomonadati</taxon>
        <taxon>Pseudomonadota</taxon>
        <taxon>Gammaproteobacteria</taxon>
        <taxon>Oceanospirillales</taxon>
        <taxon>Oceanospirillaceae</taxon>
        <taxon>Oleispira</taxon>
    </lineage>
</organism>
<evidence type="ECO:0000313" key="2">
    <source>
        <dbReference type="Proteomes" id="UP000032749"/>
    </source>
</evidence>
<name>R4YU24_OLEAN</name>
<dbReference type="KEGG" id="oai:OLEAN_C33020"/>
<sequence length="63" mass="7165">MNIRHLLNIVCKSNDLKRVYETSASETSTPRLSHELSTETVGNYTDNDNHCLLQDEISQVDKS</sequence>
<gene>
    <name evidence="1" type="ORF">OLEAN_C33020</name>
</gene>